<gene>
    <name evidence="16" type="ORF">GRI94_11420</name>
</gene>
<evidence type="ECO:0000256" key="14">
    <source>
        <dbReference type="PROSITE-ProRule" id="PRU00278"/>
    </source>
</evidence>
<protein>
    <recommendedName>
        <fullName evidence="2">Parvulin-like PPIase</fullName>
    </recommendedName>
    <alternativeName>
        <fullName evidence="9">Peptidyl-prolyl cis-trans isomerase plp</fullName>
    </alternativeName>
    <alternativeName>
        <fullName evidence="12">Periplasmic chaperone PpiD</fullName>
    </alternativeName>
    <alternativeName>
        <fullName evidence="13">Periplasmic folding chaperone</fullName>
    </alternativeName>
    <alternativeName>
        <fullName evidence="10">Rotamase plp</fullName>
    </alternativeName>
</protein>
<dbReference type="Proteomes" id="UP000446786">
    <property type="component" value="Unassembled WGS sequence"/>
</dbReference>
<keyword evidence="5" id="KW-0812">Transmembrane</keyword>
<evidence type="ECO:0000256" key="2">
    <source>
        <dbReference type="ARBA" id="ARBA00018370"/>
    </source>
</evidence>
<keyword evidence="14" id="KW-0697">Rotamase</keyword>
<dbReference type="RefSeq" id="WP_160779769.1">
    <property type="nucleotide sequence ID" value="NZ_BAAAZF010000001.1"/>
</dbReference>
<dbReference type="AlphaFoldDB" id="A0A845ASU4"/>
<evidence type="ECO:0000256" key="7">
    <source>
        <dbReference type="ARBA" id="ARBA00023136"/>
    </source>
</evidence>
<dbReference type="InterPro" id="IPR000297">
    <property type="entry name" value="PPIase_PpiC"/>
</dbReference>
<keyword evidence="4" id="KW-0997">Cell inner membrane</keyword>
<evidence type="ECO:0000256" key="10">
    <source>
        <dbReference type="ARBA" id="ARBA00031484"/>
    </source>
</evidence>
<comment type="similarity">
    <text evidence="11">Belongs to the PpiD chaperone family.</text>
</comment>
<reference evidence="16 17" key="1">
    <citation type="submission" date="2019-12" db="EMBL/GenBank/DDBJ databases">
        <title>Genomic-based taxomic classification of the family Erythrobacteraceae.</title>
        <authorList>
            <person name="Xu L."/>
        </authorList>
    </citation>
    <scope>NUCLEOTIDE SEQUENCE [LARGE SCALE GENOMIC DNA]</scope>
    <source>
        <strain evidence="16 17">JCM 16677</strain>
    </source>
</reference>
<keyword evidence="6" id="KW-1133">Transmembrane helix</keyword>
<evidence type="ECO:0000313" key="17">
    <source>
        <dbReference type="Proteomes" id="UP000446786"/>
    </source>
</evidence>
<dbReference type="Gene3D" id="1.10.4030.10">
    <property type="entry name" value="Porin chaperone SurA, peptide-binding domain"/>
    <property type="match status" value="1"/>
</dbReference>
<dbReference type="SUPFAM" id="SSF109998">
    <property type="entry name" value="Triger factor/SurA peptide-binding domain-like"/>
    <property type="match status" value="1"/>
</dbReference>
<keyword evidence="8" id="KW-0143">Chaperone</keyword>
<keyword evidence="3" id="KW-1003">Cell membrane</keyword>
<name>A0A845ASU4_9SPHN</name>
<dbReference type="SUPFAM" id="SSF54534">
    <property type="entry name" value="FKBP-like"/>
    <property type="match status" value="1"/>
</dbReference>
<dbReference type="Gene3D" id="3.10.50.40">
    <property type="match status" value="1"/>
</dbReference>
<dbReference type="InterPro" id="IPR027304">
    <property type="entry name" value="Trigger_fact/SurA_dom_sf"/>
</dbReference>
<evidence type="ECO:0000256" key="1">
    <source>
        <dbReference type="ARBA" id="ARBA00004382"/>
    </source>
</evidence>
<organism evidence="16 17">
    <name type="scientific">Parerythrobacter jejuensis</name>
    <dbReference type="NCBI Taxonomy" id="795812"/>
    <lineage>
        <taxon>Bacteria</taxon>
        <taxon>Pseudomonadati</taxon>
        <taxon>Pseudomonadota</taxon>
        <taxon>Alphaproteobacteria</taxon>
        <taxon>Sphingomonadales</taxon>
        <taxon>Erythrobacteraceae</taxon>
        <taxon>Parerythrobacter</taxon>
    </lineage>
</organism>
<dbReference type="PANTHER" id="PTHR47529:SF1">
    <property type="entry name" value="PERIPLASMIC CHAPERONE PPID"/>
    <property type="match status" value="1"/>
</dbReference>
<dbReference type="OrthoDB" id="9768393at2"/>
<accession>A0A845ASU4</accession>
<sequence>MINSFRKFFQSKIGIGLFVGFLALIAFAFAGADVSSTGTFGGVSGGDRVAVVGDEKIGTAELSRAATNALDQVRQGNPTLSMPAFIEQGGLERVLDTLLDRVAIAEFGKKYGLRAGDNLVNSEIRMIPAFRGADGNFDEEMYRAAIAQQGLTDAVVRDDLGDGLIAEQVLVPGSFGAVLPNKLAARYGALFKERRRGSIGLLPSLAYAPEGDPTDAQVQAYYESNRADYIRPERRIIRYATFGESSVGTIAAPTEAEIASRYEQNASQYAASEERTLSQLIVPTQQGAQAIRNRIQQGASLEAVAQEAGFSVAKLGPISQSAYGQQASSNVARAVFGTARGQIAEVARSGLGFHVVRVDAINRIAGRSLDQARGEIIETLQLEKRRRAFNELAGSIEDRLADGESLTDVAAELDAELTSTKPLTAAGIVYGTQDERAPAILGRALATAFQMEEGEPQLAEAVPGETFLLFEAADITSSAAAPLADIRDAVVADWRRAEGSKLAKEAADRVLKLLDGGQSLAAALRTEEKRLPPVDTLNITREELLQQGQRVPAPLALFFSMAQGTAKRLEGPQNIGWYLVDLDDIEAGVIAEDDPLFAQAKAQFGQAIGQEYGEQLRTAIRNDVTAETNDTAVDAVRRQLTGTSQ</sequence>
<evidence type="ECO:0000256" key="3">
    <source>
        <dbReference type="ARBA" id="ARBA00022475"/>
    </source>
</evidence>
<dbReference type="GO" id="GO:0005886">
    <property type="term" value="C:plasma membrane"/>
    <property type="evidence" value="ECO:0007669"/>
    <property type="project" value="UniProtKB-SubCell"/>
</dbReference>
<evidence type="ECO:0000256" key="8">
    <source>
        <dbReference type="ARBA" id="ARBA00023186"/>
    </source>
</evidence>
<evidence type="ECO:0000256" key="9">
    <source>
        <dbReference type="ARBA" id="ARBA00030642"/>
    </source>
</evidence>
<evidence type="ECO:0000256" key="12">
    <source>
        <dbReference type="ARBA" id="ARBA00040743"/>
    </source>
</evidence>
<evidence type="ECO:0000313" key="16">
    <source>
        <dbReference type="EMBL" id="MXP32427.1"/>
    </source>
</evidence>
<evidence type="ECO:0000256" key="11">
    <source>
        <dbReference type="ARBA" id="ARBA00038408"/>
    </source>
</evidence>
<dbReference type="InterPro" id="IPR052029">
    <property type="entry name" value="PpiD_chaperone"/>
</dbReference>
<dbReference type="EMBL" id="WTYE01000001">
    <property type="protein sequence ID" value="MXP32427.1"/>
    <property type="molecule type" value="Genomic_DNA"/>
</dbReference>
<evidence type="ECO:0000256" key="13">
    <source>
        <dbReference type="ARBA" id="ARBA00042775"/>
    </source>
</evidence>
<dbReference type="PANTHER" id="PTHR47529">
    <property type="entry name" value="PEPTIDYL-PROLYL CIS-TRANS ISOMERASE D"/>
    <property type="match status" value="1"/>
</dbReference>
<evidence type="ECO:0000256" key="5">
    <source>
        <dbReference type="ARBA" id="ARBA00022692"/>
    </source>
</evidence>
<keyword evidence="17" id="KW-1185">Reference proteome</keyword>
<keyword evidence="7" id="KW-0472">Membrane</keyword>
<feature type="domain" description="PpiC" evidence="15">
    <location>
        <begin position="272"/>
        <end position="360"/>
    </location>
</feature>
<evidence type="ECO:0000259" key="15">
    <source>
        <dbReference type="PROSITE" id="PS50198"/>
    </source>
</evidence>
<evidence type="ECO:0000256" key="6">
    <source>
        <dbReference type="ARBA" id="ARBA00022989"/>
    </source>
</evidence>
<keyword evidence="14 16" id="KW-0413">Isomerase</keyword>
<evidence type="ECO:0000256" key="4">
    <source>
        <dbReference type="ARBA" id="ARBA00022519"/>
    </source>
</evidence>
<comment type="subcellular location">
    <subcellularLocation>
        <location evidence="1">Cell inner membrane</location>
        <topology evidence="1">Single-pass type II membrane protein</topology>
        <orientation evidence="1">Periplasmic side</orientation>
    </subcellularLocation>
</comment>
<dbReference type="Pfam" id="PF13624">
    <property type="entry name" value="SurA_N_3"/>
    <property type="match status" value="1"/>
</dbReference>
<proteinExistence type="inferred from homology"/>
<dbReference type="Pfam" id="PF13145">
    <property type="entry name" value="Rotamase_2"/>
    <property type="match status" value="1"/>
</dbReference>
<dbReference type="PROSITE" id="PS50198">
    <property type="entry name" value="PPIC_PPIASE_2"/>
    <property type="match status" value="1"/>
</dbReference>
<dbReference type="GO" id="GO:0003755">
    <property type="term" value="F:peptidyl-prolyl cis-trans isomerase activity"/>
    <property type="evidence" value="ECO:0007669"/>
    <property type="project" value="UniProtKB-KW"/>
</dbReference>
<comment type="caution">
    <text evidence="16">The sequence shown here is derived from an EMBL/GenBank/DDBJ whole genome shotgun (WGS) entry which is preliminary data.</text>
</comment>
<dbReference type="InterPro" id="IPR046357">
    <property type="entry name" value="PPIase_dom_sf"/>
</dbReference>